<dbReference type="CDD" id="cd06260">
    <property type="entry name" value="DUF820-like"/>
    <property type="match status" value="1"/>
</dbReference>
<dbReference type="EMBL" id="NIDE01000014">
    <property type="protein sequence ID" value="OWK38194.1"/>
    <property type="molecule type" value="Genomic_DNA"/>
</dbReference>
<gene>
    <name evidence="3" type="ORF">FRUB_07314</name>
</gene>
<dbReference type="Gene3D" id="3.90.1570.10">
    <property type="entry name" value="tt1808, chain A"/>
    <property type="match status" value="1"/>
</dbReference>
<dbReference type="InterPro" id="IPR012296">
    <property type="entry name" value="Nuclease_put_TT1808"/>
</dbReference>
<evidence type="ECO:0000313" key="3">
    <source>
        <dbReference type="EMBL" id="OWK38194.1"/>
    </source>
</evidence>
<dbReference type="PANTHER" id="PTHR33352">
    <property type="entry name" value="SLR1095 PROTEIN"/>
    <property type="match status" value="1"/>
</dbReference>
<accession>A0A225DEW5</accession>
<dbReference type="AlphaFoldDB" id="A0A225DEW5"/>
<name>A0A225DEW5_9BACT</name>
<dbReference type="Proteomes" id="UP000214646">
    <property type="component" value="Unassembled WGS sequence"/>
</dbReference>
<proteinExistence type="predicted"/>
<evidence type="ECO:0000313" key="4">
    <source>
        <dbReference type="Proteomes" id="UP000214646"/>
    </source>
</evidence>
<keyword evidence="4" id="KW-1185">Reference proteome</keyword>
<dbReference type="SUPFAM" id="SSF52980">
    <property type="entry name" value="Restriction endonuclease-like"/>
    <property type="match status" value="1"/>
</dbReference>
<dbReference type="InterPro" id="IPR008538">
    <property type="entry name" value="Uma2"/>
</dbReference>
<protein>
    <recommendedName>
        <fullName evidence="2">Putative restriction endonuclease domain-containing protein</fullName>
    </recommendedName>
</protein>
<dbReference type="PANTHER" id="PTHR33352:SF2">
    <property type="entry name" value="SLL0995 PROTEIN"/>
    <property type="match status" value="1"/>
</dbReference>
<dbReference type="InterPro" id="IPR011335">
    <property type="entry name" value="Restrct_endonuc-II-like"/>
</dbReference>
<feature type="coiled-coil region" evidence="1">
    <location>
        <begin position="226"/>
        <end position="274"/>
    </location>
</feature>
<sequence length="276" mass="31592">MASQTETPTVGTAADPFERGWRTVAKRQEDGTVTEQRVPLTDWDILHPQEGDFIAQSRYHGDNRCYLWTVFKTYAVGKPELTTLYYTGVDWQVAGIEHHAPDVTVIEGMTRPLDPFQALVNLRESGGRPVLVIEVTSPSTREIDLNEKAIEYHKVGIPYYVIVDTPINPGDTTVSVIGYQYMPEGYLRMSADPDRGIWIPTVGLWFRVEKSRVVCYTEQNERVLDYMELAQRKKDFESDIEEAKERTRIANAEYDELVARIAQMEAELRRLRGDSN</sequence>
<feature type="domain" description="Putative restriction endonuclease" evidence="2">
    <location>
        <begin position="60"/>
        <end position="177"/>
    </location>
</feature>
<keyword evidence="1" id="KW-0175">Coiled coil</keyword>
<evidence type="ECO:0000259" key="2">
    <source>
        <dbReference type="Pfam" id="PF05685"/>
    </source>
</evidence>
<comment type="caution">
    <text evidence="3">The sequence shown here is derived from an EMBL/GenBank/DDBJ whole genome shotgun (WGS) entry which is preliminary data.</text>
</comment>
<evidence type="ECO:0000256" key="1">
    <source>
        <dbReference type="SAM" id="Coils"/>
    </source>
</evidence>
<reference evidence="4" key="1">
    <citation type="submission" date="2017-06" db="EMBL/GenBank/DDBJ databases">
        <title>Genome analysis of Fimbriiglobus ruber SP5, the first member of the order Planctomycetales with confirmed chitinolytic capability.</title>
        <authorList>
            <person name="Ravin N.V."/>
            <person name="Rakitin A.L."/>
            <person name="Ivanova A.A."/>
            <person name="Beletsky A.V."/>
            <person name="Kulichevskaya I.S."/>
            <person name="Mardanov A.V."/>
            <person name="Dedysh S.N."/>
        </authorList>
    </citation>
    <scope>NUCLEOTIDE SEQUENCE [LARGE SCALE GENOMIC DNA]</scope>
    <source>
        <strain evidence="4">SP5</strain>
    </source>
</reference>
<dbReference type="Pfam" id="PF05685">
    <property type="entry name" value="Uma2"/>
    <property type="match status" value="1"/>
</dbReference>
<organism evidence="3 4">
    <name type="scientific">Fimbriiglobus ruber</name>
    <dbReference type="NCBI Taxonomy" id="1908690"/>
    <lineage>
        <taxon>Bacteria</taxon>
        <taxon>Pseudomonadati</taxon>
        <taxon>Planctomycetota</taxon>
        <taxon>Planctomycetia</taxon>
        <taxon>Gemmatales</taxon>
        <taxon>Gemmataceae</taxon>
        <taxon>Fimbriiglobus</taxon>
    </lineage>
</organism>